<dbReference type="OrthoDB" id="6226111at2759"/>
<feature type="region of interest" description="Disordered" evidence="2">
    <location>
        <begin position="732"/>
        <end position="780"/>
    </location>
</feature>
<dbReference type="InterPro" id="IPR037688">
    <property type="entry name" value="ZBBX"/>
</dbReference>
<organism evidence="3 4">
    <name type="scientific">Leptobrachium leishanense</name>
    <name type="common">Leishan spiny toad</name>
    <dbReference type="NCBI Taxonomy" id="445787"/>
    <lineage>
        <taxon>Eukaryota</taxon>
        <taxon>Metazoa</taxon>
        <taxon>Chordata</taxon>
        <taxon>Craniata</taxon>
        <taxon>Vertebrata</taxon>
        <taxon>Euteleostomi</taxon>
        <taxon>Amphibia</taxon>
        <taxon>Batrachia</taxon>
        <taxon>Anura</taxon>
        <taxon>Pelobatoidea</taxon>
        <taxon>Megophryidae</taxon>
        <taxon>Leptobrachium</taxon>
    </lineage>
</organism>
<dbReference type="InterPro" id="IPR038446">
    <property type="entry name" value="CEBP_ZZ_sf"/>
</dbReference>
<reference evidence="3" key="2">
    <citation type="submission" date="2025-09" db="UniProtKB">
        <authorList>
            <consortium name="Ensembl"/>
        </authorList>
    </citation>
    <scope>IDENTIFICATION</scope>
</reference>
<accession>A0A8C5PHW7</accession>
<dbReference type="GeneTree" id="ENSGT00940000167407"/>
<dbReference type="AlphaFoldDB" id="A0A8C5PHW7"/>
<protein>
    <recommendedName>
        <fullName evidence="5">Zinc finger B-box domain-containing protein 1</fullName>
    </recommendedName>
</protein>
<feature type="compositionally biased region" description="Polar residues" evidence="2">
    <location>
        <begin position="644"/>
        <end position="666"/>
    </location>
</feature>
<evidence type="ECO:0000256" key="2">
    <source>
        <dbReference type="SAM" id="MobiDB-lite"/>
    </source>
</evidence>
<feature type="compositionally biased region" description="Basic and acidic residues" evidence="2">
    <location>
        <begin position="679"/>
        <end position="692"/>
    </location>
</feature>
<sequence length="789" mass="88597">MSSDFSVFPATKGGNSVKLKAKNVRELRVENIQLEIQNQEMEDKLNQLRLVMTKEKEERERSNGFFWKSGQVGNPSQTPDKENIGKISSGRIKFKVLKNPLPEPMKLSTVTKSANTVIPIEKTKIKGKACGQCEMKSALLICLECGEDYCPACFAKIHQKGALKLHRSMAIQGKSQDGKLDVLREPKIRLNCEEPSETLVSEKDDSGHVVSSGAHSSVSVQNAKEQAFYSAPGRHTPGLLLHGTFNEDESAKSFSEALTEWRNQSCNTREKQPVLEVDTDYTGNSAAQTTLTVQRKPFEVEFTENGINYMEKLILKKHRRTPVNYVARASLDKLRYSSTSVSERDLNDYDGLTADEIEDHEHYIALFKPQMHISDQVMNEPALQIVELDKVPEEDLEETRACSVTEVKHNNVINSQQRFPATDYPKTTPVCDPLSDYTPSGTTLSDLASSVHALTSDSSPVQAMKKKQNNLLGCTYSIGSNYIFTGDVNVKLTKASLLEDSKSMKYKTSNDNHSLDSASIVNLATEFETIARTERNISLEYHGLNGFFTMGVDSEEMKDELQPPTAYKQSEDVGKIISIGNSYWRPKSSLRDNADDNIVHEIVEKAQAENPSRLFRHSFSPSPFNRTSMKRPSTGGYSRRPYSARSTSQSSEYHNNSRPSTATSRPISRAAGEISEIEYIDKTDHDDPHSEYVEEQETLTVLGRELDLIRHNSGKKETKQPGACQEQFKISRHGKRLTETVEKTQTESQHAKTSSPGHSMKFLRSRDGENDSYEDDEDLQDRLHVLLLQ</sequence>
<evidence type="ECO:0008006" key="5">
    <source>
        <dbReference type="Google" id="ProtNLM"/>
    </source>
</evidence>
<feature type="coiled-coil region" evidence="1">
    <location>
        <begin position="24"/>
        <end position="58"/>
    </location>
</feature>
<dbReference type="Ensembl" id="ENSLLET00000023884.1">
    <property type="protein sequence ID" value="ENSLLEP00000023008.1"/>
    <property type="gene ID" value="ENSLLEG00000014582.1"/>
</dbReference>
<keyword evidence="4" id="KW-1185">Reference proteome</keyword>
<dbReference type="Pfam" id="PF22586">
    <property type="entry name" value="ANCHR-like_BBOX"/>
    <property type="match status" value="1"/>
</dbReference>
<dbReference type="PANTHER" id="PTHR28634:SF1">
    <property type="entry name" value="ZINC FINGER B-BOX DOMAIN-CONTAINING PROTEIN 1"/>
    <property type="match status" value="1"/>
</dbReference>
<feature type="region of interest" description="Disordered" evidence="2">
    <location>
        <begin position="612"/>
        <end position="697"/>
    </location>
</feature>
<proteinExistence type="predicted"/>
<keyword evidence="1" id="KW-0175">Coiled coil</keyword>
<feature type="compositionally biased region" description="Acidic residues" evidence="2">
    <location>
        <begin position="770"/>
        <end position="779"/>
    </location>
</feature>
<dbReference type="CDD" id="cd19818">
    <property type="entry name" value="Bbox1_ZBBX"/>
    <property type="match status" value="1"/>
</dbReference>
<feature type="compositionally biased region" description="Polar residues" evidence="2">
    <location>
        <begin position="619"/>
        <end position="631"/>
    </location>
</feature>
<evidence type="ECO:0000313" key="3">
    <source>
        <dbReference type="Ensembl" id="ENSLLEP00000023008.1"/>
    </source>
</evidence>
<feature type="compositionally biased region" description="Polar residues" evidence="2">
    <location>
        <begin position="746"/>
        <end position="757"/>
    </location>
</feature>
<evidence type="ECO:0000256" key="1">
    <source>
        <dbReference type="SAM" id="Coils"/>
    </source>
</evidence>
<name>A0A8C5PHW7_9ANUR</name>
<reference evidence="3" key="1">
    <citation type="submission" date="2025-08" db="UniProtKB">
        <authorList>
            <consortium name="Ensembl"/>
        </authorList>
    </citation>
    <scope>IDENTIFICATION</scope>
</reference>
<evidence type="ECO:0000313" key="4">
    <source>
        <dbReference type="Proteomes" id="UP000694569"/>
    </source>
</evidence>
<feature type="region of interest" description="Disordered" evidence="2">
    <location>
        <begin position="196"/>
        <end position="216"/>
    </location>
</feature>
<dbReference type="Gene3D" id="4.10.640.40">
    <property type="entry name" value="Cytoplasmic polyadenylation element-binding protein, ZZ domain"/>
    <property type="match status" value="1"/>
</dbReference>
<dbReference type="Proteomes" id="UP000694569">
    <property type="component" value="Unplaced"/>
</dbReference>
<feature type="compositionally biased region" description="Basic and acidic residues" evidence="2">
    <location>
        <begin position="736"/>
        <end position="745"/>
    </location>
</feature>
<dbReference type="PANTHER" id="PTHR28634">
    <property type="entry name" value="ZINC FINGER B-BOX DOMAIN-CONTAINING PROTEIN 1"/>
    <property type="match status" value="1"/>
</dbReference>